<organism evidence="13 15">
    <name type="scientific">Dracunculus medinensis</name>
    <name type="common">Guinea worm</name>
    <dbReference type="NCBI Taxonomy" id="318479"/>
    <lineage>
        <taxon>Eukaryota</taxon>
        <taxon>Metazoa</taxon>
        <taxon>Ecdysozoa</taxon>
        <taxon>Nematoda</taxon>
        <taxon>Chromadorea</taxon>
        <taxon>Rhabditida</taxon>
        <taxon>Spirurina</taxon>
        <taxon>Dracunculoidea</taxon>
        <taxon>Dracunculidae</taxon>
        <taxon>Dracunculus</taxon>
    </lineage>
</organism>
<evidence type="ECO:0000256" key="9">
    <source>
        <dbReference type="PROSITE-ProRule" id="PRU00339"/>
    </source>
</evidence>
<evidence type="ECO:0000256" key="6">
    <source>
        <dbReference type="ARBA" id="ARBA00022803"/>
    </source>
</evidence>
<dbReference type="AlphaFoldDB" id="A0A158Q6G0"/>
<feature type="repeat" description="TPR" evidence="9">
    <location>
        <begin position="60"/>
        <end position="93"/>
    </location>
</feature>
<evidence type="ECO:0000256" key="5">
    <source>
        <dbReference type="ARBA" id="ARBA00022786"/>
    </source>
</evidence>
<keyword evidence="6 9" id="KW-0802">TPR repeat</keyword>
<dbReference type="InterPro" id="IPR045202">
    <property type="entry name" value="CHIP_RING-Ubox"/>
</dbReference>
<dbReference type="InterPro" id="IPR011990">
    <property type="entry name" value="TPR-like_helical_dom_sf"/>
</dbReference>
<dbReference type="Proteomes" id="UP000274756">
    <property type="component" value="Unassembled WGS sequence"/>
</dbReference>
<evidence type="ECO:0000313" key="13">
    <source>
        <dbReference type="Proteomes" id="UP000038040"/>
    </source>
</evidence>
<dbReference type="SUPFAM" id="SSF57850">
    <property type="entry name" value="RING/U-box"/>
    <property type="match status" value="1"/>
</dbReference>
<dbReference type="Pfam" id="PF18391">
    <property type="entry name" value="CHIP_TPR_N"/>
    <property type="match status" value="1"/>
</dbReference>
<keyword evidence="4" id="KW-0677">Repeat</keyword>
<evidence type="ECO:0000256" key="10">
    <source>
        <dbReference type="SAM" id="MobiDB-lite"/>
    </source>
</evidence>
<proteinExistence type="predicted"/>
<dbReference type="PROSITE" id="PS50005">
    <property type="entry name" value="TPR"/>
    <property type="match status" value="1"/>
</dbReference>
<dbReference type="Pfam" id="PF12895">
    <property type="entry name" value="ANAPC3"/>
    <property type="match status" value="1"/>
</dbReference>
<dbReference type="InterPro" id="IPR013083">
    <property type="entry name" value="Znf_RING/FYVE/PHD"/>
</dbReference>
<dbReference type="CDD" id="cd16654">
    <property type="entry name" value="RING-Ubox_CHIP"/>
    <property type="match status" value="1"/>
</dbReference>
<dbReference type="InterPro" id="IPR003613">
    <property type="entry name" value="Ubox_domain"/>
</dbReference>
<dbReference type="GO" id="GO:0030018">
    <property type="term" value="C:Z disc"/>
    <property type="evidence" value="ECO:0007669"/>
    <property type="project" value="TreeGrafter"/>
</dbReference>
<dbReference type="InterPro" id="IPR041312">
    <property type="entry name" value="CHIP_TPR_N"/>
</dbReference>
<dbReference type="Proteomes" id="UP000038040">
    <property type="component" value="Unplaced"/>
</dbReference>
<evidence type="ECO:0000256" key="7">
    <source>
        <dbReference type="ARBA" id="ARBA00044534"/>
    </source>
</evidence>
<keyword evidence="5" id="KW-0833">Ubl conjugation pathway</keyword>
<evidence type="ECO:0000256" key="8">
    <source>
        <dbReference type="ARBA" id="ARBA00044543"/>
    </source>
</evidence>
<dbReference type="EMBL" id="UYYG01000145">
    <property type="protein sequence ID" value="VDN53563.1"/>
    <property type="molecule type" value="Genomic_DNA"/>
</dbReference>
<feature type="domain" description="U-box" evidence="11">
    <location>
        <begin position="275"/>
        <end position="349"/>
    </location>
</feature>
<keyword evidence="3" id="KW-0808">Transferase</keyword>
<keyword evidence="14" id="KW-1185">Reference proteome</keyword>
<feature type="region of interest" description="Disordered" evidence="10">
    <location>
        <begin position="1"/>
        <end position="30"/>
    </location>
</feature>
<dbReference type="OrthoDB" id="629492at2759"/>
<gene>
    <name evidence="12" type="ORF">DME_LOCUS3536</name>
</gene>
<dbReference type="WBParaSite" id="DME_0000999601-mRNA-1">
    <property type="protein sequence ID" value="DME_0000999601-mRNA-1"/>
    <property type="gene ID" value="DME_0000999601"/>
</dbReference>
<dbReference type="GO" id="GO:0043161">
    <property type="term" value="P:proteasome-mediated ubiquitin-dependent protein catabolic process"/>
    <property type="evidence" value="ECO:0007669"/>
    <property type="project" value="TreeGrafter"/>
</dbReference>
<dbReference type="PROSITE" id="PS51698">
    <property type="entry name" value="U_BOX"/>
    <property type="match status" value="1"/>
</dbReference>
<dbReference type="Gene3D" id="6.10.140.2020">
    <property type="match status" value="1"/>
</dbReference>
<dbReference type="FunFam" id="3.30.40.10:FF:000124">
    <property type="entry name" value="STIP1 homology and U box-containing protein 1"/>
    <property type="match status" value="1"/>
</dbReference>
<dbReference type="SMART" id="SM00028">
    <property type="entry name" value="TPR"/>
    <property type="match status" value="2"/>
</dbReference>
<accession>A0A158Q6G0</accession>
<dbReference type="GO" id="GO:0051087">
    <property type="term" value="F:protein-folding chaperone binding"/>
    <property type="evidence" value="ECO:0007669"/>
    <property type="project" value="TreeGrafter"/>
</dbReference>
<evidence type="ECO:0000313" key="15">
    <source>
        <dbReference type="WBParaSite" id="DME_0000999601-mRNA-1"/>
    </source>
</evidence>
<evidence type="ECO:0000256" key="3">
    <source>
        <dbReference type="ARBA" id="ARBA00022679"/>
    </source>
</evidence>
<dbReference type="InterPro" id="IPR019734">
    <property type="entry name" value="TPR_rpt"/>
</dbReference>
<protein>
    <recommendedName>
        <fullName evidence="7">E3 ubiquitin-protein ligase CHIP</fullName>
        <ecNumber evidence="2">2.3.2.27</ecNumber>
    </recommendedName>
    <alternativeName>
        <fullName evidence="8">RING-type E3 ubiquitin transferase CHIP</fullName>
    </alternativeName>
</protein>
<evidence type="ECO:0000256" key="1">
    <source>
        <dbReference type="ARBA" id="ARBA00000900"/>
    </source>
</evidence>
<dbReference type="EC" id="2.3.2.27" evidence="2"/>
<name>A0A158Q6G0_DRAME</name>
<dbReference type="GO" id="GO:0045862">
    <property type="term" value="P:positive regulation of proteolysis"/>
    <property type="evidence" value="ECO:0007669"/>
    <property type="project" value="TreeGrafter"/>
</dbReference>
<evidence type="ECO:0000313" key="14">
    <source>
        <dbReference type="Proteomes" id="UP000274756"/>
    </source>
</evidence>
<dbReference type="Gene3D" id="3.30.40.10">
    <property type="entry name" value="Zinc/RING finger domain, C3HC4 (zinc finger)"/>
    <property type="match status" value="1"/>
</dbReference>
<reference evidence="15" key="1">
    <citation type="submission" date="2016-04" db="UniProtKB">
        <authorList>
            <consortium name="WormBaseParasite"/>
        </authorList>
    </citation>
    <scope>IDENTIFICATION</scope>
</reference>
<dbReference type="GO" id="GO:0006515">
    <property type="term" value="P:protein quality control for misfolded or incompletely synthesized proteins"/>
    <property type="evidence" value="ECO:0007669"/>
    <property type="project" value="TreeGrafter"/>
</dbReference>
<dbReference type="SUPFAM" id="SSF48452">
    <property type="entry name" value="TPR-like"/>
    <property type="match status" value="1"/>
</dbReference>
<dbReference type="GO" id="GO:0000209">
    <property type="term" value="P:protein polyubiquitination"/>
    <property type="evidence" value="ECO:0007669"/>
    <property type="project" value="TreeGrafter"/>
</dbReference>
<evidence type="ECO:0000256" key="2">
    <source>
        <dbReference type="ARBA" id="ARBA00012483"/>
    </source>
</evidence>
<evidence type="ECO:0000259" key="11">
    <source>
        <dbReference type="PROSITE" id="PS51698"/>
    </source>
</evidence>
<evidence type="ECO:0000313" key="12">
    <source>
        <dbReference type="EMBL" id="VDN53563.1"/>
    </source>
</evidence>
<dbReference type="Gene3D" id="1.25.40.10">
    <property type="entry name" value="Tetratricopeptide repeat domain"/>
    <property type="match status" value="1"/>
</dbReference>
<dbReference type="SMART" id="SM00504">
    <property type="entry name" value="Ubox"/>
    <property type="match status" value="1"/>
</dbReference>
<dbReference type="GO" id="GO:0071218">
    <property type="term" value="P:cellular response to misfolded protein"/>
    <property type="evidence" value="ECO:0007669"/>
    <property type="project" value="TreeGrafter"/>
</dbReference>
<comment type="catalytic activity">
    <reaction evidence="1">
        <text>S-ubiquitinyl-[E2 ubiquitin-conjugating enzyme]-L-cysteine + [acceptor protein]-L-lysine = [E2 ubiquitin-conjugating enzyme]-L-cysteine + N(6)-ubiquitinyl-[acceptor protein]-L-lysine.</text>
        <dbReference type="EC" id="2.3.2.27"/>
    </reaction>
</comment>
<sequence length="350" mass="40880">MEEKPALWYSPSEEGIFPTQNDYSEGSVKSAKPKSEEAKSYFHNFSLFLLSDPTMSSQMAEELKEAGNRYFQQHKFDEAINAYNRAIIHNPTVPAYFTNRALCYMQKMQWENAANDCRKALELDRKNANYFLGRTCIHLGQCEEAIKVLTRANELAVYQKLNYGDEITAQIRLAKREIFRKEEEKRIRQEIELQSYLNNLIDEDFERKSKILRENREESSCEKCDSSNLIQDDVTDVSMEDEETEEQTLRAETALNKEKLNNLFAQVDDRRRKREIPDYLCGKISFEILRDPVITPSGITYDRADIKEHLQRVGHFDPVTRAPLTADQLIPNLAMKEVNSTTYEKIFYNF</sequence>
<dbReference type="Pfam" id="PF04564">
    <property type="entry name" value="U-box"/>
    <property type="match status" value="1"/>
</dbReference>
<reference evidence="12 14" key="2">
    <citation type="submission" date="2018-11" db="EMBL/GenBank/DDBJ databases">
        <authorList>
            <consortium name="Pathogen Informatics"/>
        </authorList>
    </citation>
    <scope>NUCLEOTIDE SEQUENCE [LARGE SCALE GENOMIC DNA]</scope>
</reference>
<dbReference type="PANTHER" id="PTHR46803:SF2">
    <property type="entry name" value="E3 UBIQUITIN-PROTEIN LIGASE CHIP"/>
    <property type="match status" value="1"/>
</dbReference>
<evidence type="ECO:0000256" key="4">
    <source>
        <dbReference type="ARBA" id="ARBA00022737"/>
    </source>
</evidence>
<dbReference type="STRING" id="318479.A0A158Q6G0"/>
<dbReference type="GO" id="GO:0061630">
    <property type="term" value="F:ubiquitin protein ligase activity"/>
    <property type="evidence" value="ECO:0007669"/>
    <property type="project" value="UniProtKB-EC"/>
</dbReference>
<dbReference type="PANTHER" id="PTHR46803">
    <property type="entry name" value="E3 UBIQUITIN-PROTEIN LIGASE CHIP"/>
    <property type="match status" value="1"/>
</dbReference>